<comment type="caution">
    <text evidence="2">The sequence shown here is derived from an EMBL/GenBank/DDBJ whole genome shotgun (WGS) entry which is preliminary data.</text>
</comment>
<feature type="signal peptide" evidence="1">
    <location>
        <begin position="1"/>
        <end position="19"/>
    </location>
</feature>
<reference evidence="2 3" key="1">
    <citation type="journal article" date="2019" name="Sci. Rep.">
        <title>Orb-weaving spider Araneus ventricosus genome elucidates the spidroin gene catalogue.</title>
        <authorList>
            <person name="Kono N."/>
            <person name="Nakamura H."/>
            <person name="Ohtoshi R."/>
            <person name="Moran D.A.P."/>
            <person name="Shinohara A."/>
            <person name="Yoshida Y."/>
            <person name="Fujiwara M."/>
            <person name="Mori M."/>
            <person name="Tomita M."/>
            <person name="Arakawa K."/>
        </authorList>
    </citation>
    <scope>NUCLEOTIDE SEQUENCE [LARGE SCALE GENOMIC DNA]</scope>
</reference>
<evidence type="ECO:0000256" key="1">
    <source>
        <dbReference type="SAM" id="SignalP"/>
    </source>
</evidence>
<feature type="chain" id="PRO_5021446451" evidence="1">
    <location>
        <begin position="20"/>
        <end position="141"/>
    </location>
</feature>
<evidence type="ECO:0000313" key="2">
    <source>
        <dbReference type="EMBL" id="GBM53092.1"/>
    </source>
</evidence>
<name>A0A4Y2GGW2_ARAVE</name>
<gene>
    <name evidence="2" type="ORF">AVEN_223982_1</name>
</gene>
<organism evidence="2 3">
    <name type="scientific">Araneus ventricosus</name>
    <name type="common">Orbweaver spider</name>
    <name type="synonym">Epeira ventricosa</name>
    <dbReference type="NCBI Taxonomy" id="182803"/>
    <lineage>
        <taxon>Eukaryota</taxon>
        <taxon>Metazoa</taxon>
        <taxon>Ecdysozoa</taxon>
        <taxon>Arthropoda</taxon>
        <taxon>Chelicerata</taxon>
        <taxon>Arachnida</taxon>
        <taxon>Araneae</taxon>
        <taxon>Araneomorphae</taxon>
        <taxon>Entelegynae</taxon>
        <taxon>Araneoidea</taxon>
        <taxon>Araneidae</taxon>
        <taxon>Araneus</taxon>
    </lineage>
</organism>
<evidence type="ECO:0000313" key="3">
    <source>
        <dbReference type="Proteomes" id="UP000499080"/>
    </source>
</evidence>
<dbReference type="AlphaFoldDB" id="A0A4Y2GGW2"/>
<accession>A0A4Y2GGW2</accession>
<proteinExistence type="predicted"/>
<keyword evidence="1" id="KW-0732">Signal</keyword>
<dbReference type="Proteomes" id="UP000499080">
    <property type="component" value="Unassembled WGS sequence"/>
</dbReference>
<protein>
    <submittedName>
        <fullName evidence="2">Uncharacterized protein</fullName>
    </submittedName>
</protein>
<keyword evidence="3" id="KW-1185">Reference proteome</keyword>
<dbReference type="EMBL" id="BGPR01001405">
    <property type="protein sequence ID" value="GBM53092.1"/>
    <property type="molecule type" value="Genomic_DNA"/>
</dbReference>
<sequence>MSLSAVICFSFVIGSFMWTKDQEKRSLCRDLGVPLSTPDEEKVLSQSACSVGSSDDQHVVLRAWMLSPLYQWNSISSHRQECSPFDFLIYIFSPLYQWNSISSHRQECSPFDFLIYFFSPLYHGTVSLLIDIFDPKFNTDL</sequence>